<dbReference type="InterPro" id="IPR000917">
    <property type="entry name" value="Sulfatase_N"/>
</dbReference>
<keyword evidence="3" id="KW-0732">Signal</keyword>
<feature type="signal peptide" evidence="3">
    <location>
        <begin position="1"/>
        <end position="21"/>
    </location>
</feature>
<evidence type="ECO:0000256" key="3">
    <source>
        <dbReference type="SAM" id="SignalP"/>
    </source>
</evidence>
<keyword evidence="7" id="KW-1185">Reference proteome</keyword>
<dbReference type="PANTHER" id="PTHR42693">
    <property type="entry name" value="ARYLSULFATASE FAMILY MEMBER"/>
    <property type="match status" value="1"/>
</dbReference>
<feature type="domain" description="N-sulphoglucosamine sulphohydrolase C-terminal" evidence="5">
    <location>
        <begin position="390"/>
        <end position="450"/>
    </location>
</feature>
<feature type="domain" description="Sulfatase N-terminal" evidence="4">
    <location>
        <begin position="26"/>
        <end position="305"/>
    </location>
</feature>
<dbReference type="CDD" id="cd16027">
    <property type="entry name" value="SGSH"/>
    <property type="match status" value="1"/>
</dbReference>
<evidence type="ECO:0000256" key="2">
    <source>
        <dbReference type="ARBA" id="ARBA00022801"/>
    </source>
</evidence>
<comment type="similarity">
    <text evidence="1">Belongs to the sulfatase family.</text>
</comment>
<dbReference type="AlphaFoldDB" id="A0A5C5X5B3"/>
<evidence type="ECO:0000313" key="6">
    <source>
        <dbReference type="EMBL" id="TWT58216.1"/>
    </source>
</evidence>
<dbReference type="EMBL" id="SIHI01000001">
    <property type="protein sequence ID" value="TWT58216.1"/>
    <property type="molecule type" value="Genomic_DNA"/>
</dbReference>
<sequence length="499" mass="56651" precursor="true">MIRNMRNCWSMLLLCCSLSFASDERPNILFIVSEDNGPELGCYGDPYARTPNLDQLAASGVLFRRAFVPQAGCSQSRASFLTGLYPHQHGQIGLATWGFRLASEETPNLPRSLKEVGYRTGLIGKLHINPESAFPFDMHEKPSANFARKKLKDYARRADAFINAGDAPFFLSVNYPDAHSPWLRQVGGLPEHPQSADEVHVLDYMGIDPPALRKLMANHYNCMSRLDSLVGDLLEVLDRSGKSKNTIVIYFGDHGADFLRGKRTCNEGGLRIPLLMRWPARISAQERDELVSTIDLMPTLLVAANAHPVANLPGESLLSLVSDGETNWRDYFCAEYHTHAAAPNYFPQRSIRGARYKLIETLLPDTVHPDYAVTIQKINQALPKGSQTIEESIEQSQSVVREAYRLMERPTRFQLYDLEQDPHEFHNIADDPKYAVTLEELKGQLDQWREKTNDPLLDEEILKLLTKEVQSVENKTDAKDHTWKYPEHFIWYRKLKGVN</sequence>
<evidence type="ECO:0000259" key="5">
    <source>
        <dbReference type="Pfam" id="PF16347"/>
    </source>
</evidence>
<feature type="chain" id="PRO_5022922427" evidence="3">
    <location>
        <begin position="22"/>
        <end position="499"/>
    </location>
</feature>
<organism evidence="6 7">
    <name type="scientific">Thalassoglobus neptunius</name>
    <dbReference type="NCBI Taxonomy" id="1938619"/>
    <lineage>
        <taxon>Bacteria</taxon>
        <taxon>Pseudomonadati</taxon>
        <taxon>Planctomycetota</taxon>
        <taxon>Planctomycetia</taxon>
        <taxon>Planctomycetales</taxon>
        <taxon>Planctomycetaceae</taxon>
        <taxon>Thalassoglobus</taxon>
    </lineage>
</organism>
<reference evidence="6 7" key="1">
    <citation type="submission" date="2019-02" db="EMBL/GenBank/DDBJ databases">
        <title>Deep-cultivation of Planctomycetes and their phenomic and genomic characterization uncovers novel biology.</title>
        <authorList>
            <person name="Wiegand S."/>
            <person name="Jogler M."/>
            <person name="Boedeker C."/>
            <person name="Pinto D."/>
            <person name="Vollmers J."/>
            <person name="Rivas-Marin E."/>
            <person name="Kohn T."/>
            <person name="Peeters S.H."/>
            <person name="Heuer A."/>
            <person name="Rast P."/>
            <person name="Oberbeckmann S."/>
            <person name="Bunk B."/>
            <person name="Jeske O."/>
            <person name="Meyerdierks A."/>
            <person name="Storesund J.E."/>
            <person name="Kallscheuer N."/>
            <person name="Luecker S."/>
            <person name="Lage O.M."/>
            <person name="Pohl T."/>
            <person name="Merkel B.J."/>
            <person name="Hornburger P."/>
            <person name="Mueller R.-W."/>
            <person name="Bruemmer F."/>
            <person name="Labrenz M."/>
            <person name="Spormann A.M."/>
            <person name="Op Den Camp H."/>
            <person name="Overmann J."/>
            <person name="Amann R."/>
            <person name="Jetten M.S.M."/>
            <person name="Mascher T."/>
            <person name="Medema M.H."/>
            <person name="Devos D.P."/>
            <person name="Kaster A.-K."/>
            <person name="Ovreas L."/>
            <person name="Rohde M."/>
            <person name="Galperin M.Y."/>
            <person name="Jogler C."/>
        </authorList>
    </citation>
    <scope>NUCLEOTIDE SEQUENCE [LARGE SCALE GENOMIC DNA]</scope>
    <source>
        <strain evidence="6 7">KOR42</strain>
    </source>
</reference>
<dbReference type="SUPFAM" id="SSF53649">
    <property type="entry name" value="Alkaline phosphatase-like"/>
    <property type="match status" value="1"/>
</dbReference>
<dbReference type="InterPro" id="IPR017850">
    <property type="entry name" value="Alkaline_phosphatase_core_sf"/>
</dbReference>
<dbReference type="GO" id="GO:0004065">
    <property type="term" value="F:arylsulfatase activity"/>
    <property type="evidence" value="ECO:0007669"/>
    <property type="project" value="UniProtKB-EC"/>
</dbReference>
<dbReference type="Pfam" id="PF16347">
    <property type="entry name" value="SGSH_C"/>
    <property type="match status" value="1"/>
</dbReference>
<evidence type="ECO:0000259" key="4">
    <source>
        <dbReference type="Pfam" id="PF00884"/>
    </source>
</evidence>
<dbReference type="InterPro" id="IPR050738">
    <property type="entry name" value="Sulfatase"/>
</dbReference>
<dbReference type="InterPro" id="IPR032506">
    <property type="entry name" value="SGSH_C"/>
</dbReference>
<evidence type="ECO:0000313" key="7">
    <source>
        <dbReference type="Proteomes" id="UP000317243"/>
    </source>
</evidence>
<dbReference type="OrthoDB" id="9762324at2"/>
<proteinExistence type="inferred from homology"/>
<evidence type="ECO:0000256" key="1">
    <source>
        <dbReference type="ARBA" id="ARBA00008779"/>
    </source>
</evidence>
<comment type="caution">
    <text evidence="6">The sequence shown here is derived from an EMBL/GenBank/DDBJ whole genome shotgun (WGS) entry which is preliminary data.</text>
</comment>
<dbReference type="EC" id="3.1.6.1" evidence="6"/>
<gene>
    <name evidence="6" type="ORF">KOR42_15870</name>
</gene>
<dbReference type="Gene3D" id="3.40.720.10">
    <property type="entry name" value="Alkaline Phosphatase, subunit A"/>
    <property type="match status" value="1"/>
</dbReference>
<keyword evidence="2 6" id="KW-0378">Hydrolase</keyword>
<protein>
    <submittedName>
        <fullName evidence="6">Arylsulfatase</fullName>
        <ecNumber evidence="6">3.1.6.1</ecNumber>
    </submittedName>
</protein>
<dbReference type="PANTHER" id="PTHR42693:SF53">
    <property type="entry name" value="ENDO-4-O-SULFATASE"/>
    <property type="match status" value="1"/>
</dbReference>
<accession>A0A5C5X5B3</accession>
<dbReference type="Proteomes" id="UP000317243">
    <property type="component" value="Unassembled WGS sequence"/>
</dbReference>
<name>A0A5C5X5B3_9PLAN</name>
<dbReference type="Pfam" id="PF00884">
    <property type="entry name" value="Sulfatase"/>
    <property type="match status" value="1"/>
</dbReference>